<dbReference type="GO" id="GO:0003677">
    <property type="term" value="F:DNA binding"/>
    <property type="evidence" value="ECO:0007669"/>
    <property type="project" value="InterPro"/>
</dbReference>
<dbReference type="InterPro" id="IPR013324">
    <property type="entry name" value="RNA_pol_sigma_r3/r4-like"/>
</dbReference>
<dbReference type="Pfam" id="PF04542">
    <property type="entry name" value="Sigma70_r2"/>
    <property type="match status" value="1"/>
</dbReference>
<dbReference type="Gene3D" id="1.10.1740.10">
    <property type="match status" value="1"/>
</dbReference>
<dbReference type="AlphaFoldDB" id="A0A2P7QM85"/>
<reference evidence="7 8" key="1">
    <citation type="submission" date="2018-03" db="EMBL/GenBank/DDBJ databases">
        <title>The draft genome of Sphingosinicella sp. GL-C-18.</title>
        <authorList>
            <person name="Liu L."/>
            <person name="Li L."/>
            <person name="Liang L."/>
            <person name="Zhang X."/>
            <person name="Wang T."/>
        </authorList>
    </citation>
    <scope>NUCLEOTIDE SEQUENCE [LARGE SCALE GENOMIC DNA]</scope>
    <source>
        <strain evidence="7 8">GL-C-18</strain>
    </source>
</reference>
<organism evidence="7 8">
    <name type="scientific">Allosphingosinicella deserti</name>
    <dbReference type="NCBI Taxonomy" id="2116704"/>
    <lineage>
        <taxon>Bacteria</taxon>
        <taxon>Pseudomonadati</taxon>
        <taxon>Pseudomonadota</taxon>
        <taxon>Alphaproteobacteria</taxon>
        <taxon>Sphingomonadales</taxon>
        <taxon>Sphingomonadaceae</taxon>
        <taxon>Allosphingosinicella</taxon>
    </lineage>
</organism>
<name>A0A2P7QM85_9SPHN</name>
<dbReference type="GO" id="GO:0016987">
    <property type="term" value="F:sigma factor activity"/>
    <property type="evidence" value="ECO:0007669"/>
    <property type="project" value="UniProtKB-KW"/>
</dbReference>
<feature type="domain" description="RNA polymerase sigma factor 70 region 4 type 2" evidence="6">
    <location>
        <begin position="105"/>
        <end position="147"/>
    </location>
</feature>
<evidence type="ECO:0000256" key="3">
    <source>
        <dbReference type="ARBA" id="ARBA00023082"/>
    </source>
</evidence>
<dbReference type="SUPFAM" id="SSF88659">
    <property type="entry name" value="Sigma3 and sigma4 domains of RNA polymerase sigma factors"/>
    <property type="match status" value="1"/>
</dbReference>
<evidence type="ECO:0000259" key="6">
    <source>
        <dbReference type="Pfam" id="PF08281"/>
    </source>
</evidence>
<dbReference type="InterPro" id="IPR013249">
    <property type="entry name" value="RNA_pol_sigma70_r4_t2"/>
</dbReference>
<evidence type="ECO:0000256" key="4">
    <source>
        <dbReference type="ARBA" id="ARBA00023163"/>
    </source>
</evidence>
<dbReference type="GO" id="GO:0006352">
    <property type="term" value="P:DNA-templated transcription initiation"/>
    <property type="evidence" value="ECO:0007669"/>
    <property type="project" value="InterPro"/>
</dbReference>
<evidence type="ECO:0000256" key="1">
    <source>
        <dbReference type="ARBA" id="ARBA00010641"/>
    </source>
</evidence>
<dbReference type="InterPro" id="IPR013325">
    <property type="entry name" value="RNA_pol_sigma_r2"/>
</dbReference>
<evidence type="ECO:0000313" key="8">
    <source>
        <dbReference type="Proteomes" id="UP000241167"/>
    </source>
</evidence>
<dbReference type="OrthoDB" id="7620544at2"/>
<feature type="domain" description="RNA polymerase sigma-70 region 2" evidence="5">
    <location>
        <begin position="10"/>
        <end position="69"/>
    </location>
</feature>
<proteinExistence type="inferred from homology"/>
<accession>A0A2P7QM85</accession>
<keyword evidence="4" id="KW-0804">Transcription</keyword>
<dbReference type="InterPro" id="IPR014284">
    <property type="entry name" value="RNA_pol_sigma-70_dom"/>
</dbReference>
<dbReference type="EMBL" id="PXYI01000005">
    <property type="protein sequence ID" value="PSJ39079.1"/>
    <property type="molecule type" value="Genomic_DNA"/>
</dbReference>
<evidence type="ECO:0000313" key="7">
    <source>
        <dbReference type="EMBL" id="PSJ39079.1"/>
    </source>
</evidence>
<keyword evidence="8" id="KW-1185">Reference proteome</keyword>
<dbReference type="SUPFAM" id="SSF88946">
    <property type="entry name" value="Sigma2 domain of RNA polymerase sigma factors"/>
    <property type="match status" value="1"/>
</dbReference>
<dbReference type="PANTHER" id="PTHR43133">
    <property type="entry name" value="RNA POLYMERASE ECF-TYPE SIGMA FACTO"/>
    <property type="match status" value="1"/>
</dbReference>
<dbReference type="RefSeq" id="WP_106514278.1">
    <property type="nucleotide sequence ID" value="NZ_PXYI01000005.1"/>
</dbReference>
<dbReference type="Gene3D" id="1.10.10.10">
    <property type="entry name" value="Winged helix-like DNA-binding domain superfamily/Winged helix DNA-binding domain"/>
    <property type="match status" value="1"/>
</dbReference>
<keyword evidence="2" id="KW-0805">Transcription regulation</keyword>
<gene>
    <name evidence="7" type="ORF">C7I55_17455</name>
</gene>
<evidence type="ECO:0000259" key="5">
    <source>
        <dbReference type="Pfam" id="PF04542"/>
    </source>
</evidence>
<dbReference type="NCBIfam" id="TIGR02937">
    <property type="entry name" value="sigma70-ECF"/>
    <property type="match status" value="1"/>
</dbReference>
<comment type="similarity">
    <text evidence="1">Belongs to the sigma-70 factor family. ECF subfamily.</text>
</comment>
<dbReference type="Proteomes" id="UP000241167">
    <property type="component" value="Unassembled WGS sequence"/>
</dbReference>
<dbReference type="InterPro" id="IPR039425">
    <property type="entry name" value="RNA_pol_sigma-70-like"/>
</dbReference>
<dbReference type="Pfam" id="PF08281">
    <property type="entry name" value="Sigma70_r4_2"/>
    <property type="match status" value="1"/>
</dbReference>
<keyword evidence="3" id="KW-0731">Sigma factor</keyword>
<sequence>MPSLAEMLAKARRAVLRRGVSEEDADELVQDAFLKIEHYEQSHAARSKEALLVTAAVNLSIDRARSRARAPFVDHTDVQAIADHAPDPAQIVEAQARLRHAAEGLDQLSERTRRILLKRRLENLSFAEIAASEGMSVAAVEKQVARATLQLMQWMAEW</sequence>
<evidence type="ECO:0000256" key="2">
    <source>
        <dbReference type="ARBA" id="ARBA00023015"/>
    </source>
</evidence>
<dbReference type="PANTHER" id="PTHR43133:SF63">
    <property type="entry name" value="RNA POLYMERASE SIGMA FACTOR FECI-RELATED"/>
    <property type="match status" value="1"/>
</dbReference>
<dbReference type="InterPro" id="IPR007627">
    <property type="entry name" value="RNA_pol_sigma70_r2"/>
</dbReference>
<dbReference type="InterPro" id="IPR036388">
    <property type="entry name" value="WH-like_DNA-bd_sf"/>
</dbReference>
<protein>
    <submittedName>
        <fullName evidence="7">RNA polymerase subunit sigma-70</fullName>
    </submittedName>
</protein>
<comment type="caution">
    <text evidence="7">The sequence shown here is derived from an EMBL/GenBank/DDBJ whole genome shotgun (WGS) entry which is preliminary data.</text>
</comment>